<sequence length="288" mass="33033">MMVRNYNFGISLKLLNLLFFTSTSLLFLSLKTSIPAFQIFFLISVTGLAIMLPWLLTVKEARLKIRSYKLYFYRALYNIIGMVSWVEALKYISLNEAYSIDYMTPIFTTILAVLFCNEKLSLKSFIILLISSFGVYIIISSDYTVNLNDGTTIGVFATFMWSCYNIICKLQSSEDIVAQTFYTFLFTVILSLPIALFIWKPITYDELCTIPVLALLTIFSSITLFSAYKTTPIVILMPFTFSKVLFIEFGMYIFFEDTISKHALIGVIIILIAMGYFFHQQHKGKVSH</sequence>
<feature type="domain" description="EamA" evidence="10">
    <location>
        <begin position="8"/>
        <end position="139"/>
    </location>
</feature>
<feature type="domain" description="EamA" evidence="10">
    <location>
        <begin position="153"/>
        <end position="274"/>
    </location>
</feature>
<organism evidence="11 12">
    <name type="scientific">Candidatus Jidaibacter acanthamoebae</name>
    <dbReference type="NCBI Taxonomy" id="86105"/>
    <lineage>
        <taxon>Bacteria</taxon>
        <taxon>Pseudomonadati</taxon>
        <taxon>Pseudomonadota</taxon>
        <taxon>Alphaproteobacteria</taxon>
        <taxon>Rickettsiales</taxon>
        <taxon>Candidatus Midichloriaceae</taxon>
        <taxon>Candidatus Jidaibacter</taxon>
    </lineage>
</organism>
<comment type="similarity">
    <text evidence="3">Belongs to the drug/metabolite transporter (DMT) superfamily. 10 TMS drug/metabolite exporter (DME) (TC 2.A.7.3) family.</text>
</comment>
<keyword evidence="7 9" id="KW-1133">Transmembrane helix</keyword>
<dbReference type="GO" id="GO:0016020">
    <property type="term" value="C:membrane"/>
    <property type="evidence" value="ECO:0007669"/>
    <property type="project" value="UniProtKB-SubCell"/>
</dbReference>
<comment type="caution">
    <text evidence="11">The sequence shown here is derived from an EMBL/GenBank/DDBJ whole genome shotgun (WGS) entry which is preliminary data.</text>
</comment>
<evidence type="ECO:0000256" key="6">
    <source>
        <dbReference type="ARBA" id="ARBA00022970"/>
    </source>
</evidence>
<dbReference type="GO" id="GO:0006865">
    <property type="term" value="P:amino acid transport"/>
    <property type="evidence" value="ECO:0007669"/>
    <property type="project" value="UniProtKB-KW"/>
</dbReference>
<feature type="transmembrane region" description="Helical" evidence="9">
    <location>
        <begin position="151"/>
        <end position="168"/>
    </location>
</feature>
<evidence type="ECO:0000256" key="5">
    <source>
        <dbReference type="ARBA" id="ARBA00022692"/>
    </source>
</evidence>
<keyword evidence="8 9" id="KW-0472">Membrane</keyword>
<accession>A0A0C1QQ23</accession>
<dbReference type="Pfam" id="PF00892">
    <property type="entry name" value="EamA"/>
    <property type="match status" value="2"/>
</dbReference>
<dbReference type="PANTHER" id="PTHR22911">
    <property type="entry name" value="ACYL-MALONYL CONDENSING ENZYME-RELATED"/>
    <property type="match status" value="1"/>
</dbReference>
<evidence type="ECO:0000256" key="2">
    <source>
        <dbReference type="ARBA" id="ARBA00004141"/>
    </source>
</evidence>
<feature type="transmembrane region" description="Helical" evidence="9">
    <location>
        <begin position="261"/>
        <end position="278"/>
    </location>
</feature>
<evidence type="ECO:0000259" key="10">
    <source>
        <dbReference type="Pfam" id="PF00892"/>
    </source>
</evidence>
<feature type="transmembrane region" description="Helical" evidence="9">
    <location>
        <begin position="98"/>
        <end position="115"/>
    </location>
</feature>
<keyword evidence="6" id="KW-0029">Amino-acid transport</keyword>
<keyword evidence="5 9" id="KW-0812">Transmembrane</keyword>
<dbReference type="PANTHER" id="PTHR22911:SF6">
    <property type="entry name" value="SOLUTE CARRIER FAMILY 35 MEMBER G1"/>
    <property type="match status" value="1"/>
</dbReference>
<dbReference type="STRING" id="86105.NF27_CG01580"/>
<reference evidence="11 12" key="1">
    <citation type="submission" date="2014-11" db="EMBL/GenBank/DDBJ databases">
        <title>A Rickettsiales Symbiont of Amoebae With Ancient Features.</title>
        <authorList>
            <person name="Schulz F."/>
            <person name="Martijn J."/>
            <person name="Wascher F."/>
            <person name="Kostanjsek R."/>
            <person name="Ettema T.J."/>
            <person name="Horn M."/>
        </authorList>
    </citation>
    <scope>NUCLEOTIDE SEQUENCE [LARGE SCALE GENOMIC DNA]</scope>
    <source>
        <strain evidence="11 12">UWC36</strain>
    </source>
</reference>
<dbReference type="InterPro" id="IPR000620">
    <property type="entry name" value="EamA_dom"/>
</dbReference>
<evidence type="ECO:0000256" key="1">
    <source>
        <dbReference type="ARBA" id="ARBA00004028"/>
    </source>
</evidence>
<evidence type="ECO:0000256" key="7">
    <source>
        <dbReference type="ARBA" id="ARBA00022989"/>
    </source>
</evidence>
<feature type="transmembrane region" description="Helical" evidence="9">
    <location>
        <begin position="36"/>
        <end position="58"/>
    </location>
</feature>
<evidence type="ECO:0000256" key="4">
    <source>
        <dbReference type="ARBA" id="ARBA00019341"/>
    </source>
</evidence>
<dbReference type="Proteomes" id="UP000031258">
    <property type="component" value="Unassembled WGS sequence"/>
</dbReference>
<protein>
    <recommendedName>
        <fullName evidence="4">S-adenosylmethionine uptake transporter</fullName>
    </recommendedName>
</protein>
<feature type="transmembrane region" description="Helical" evidence="9">
    <location>
        <begin position="12"/>
        <end position="30"/>
    </location>
</feature>
<evidence type="ECO:0000256" key="9">
    <source>
        <dbReference type="SAM" id="Phobius"/>
    </source>
</evidence>
<dbReference type="AlphaFoldDB" id="A0A0C1QQ23"/>
<evidence type="ECO:0000256" key="8">
    <source>
        <dbReference type="ARBA" id="ARBA00023136"/>
    </source>
</evidence>
<keyword evidence="6" id="KW-0813">Transport</keyword>
<proteinExistence type="inferred from homology"/>
<dbReference type="InterPro" id="IPR037185">
    <property type="entry name" value="EmrE-like"/>
</dbReference>
<feature type="transmembrane region" description="Helical" evidence="9">
    <location>
        <begin position="122"/>
        <end position="139"/>
    </location>
</feature>
<feature type="transmembrane region" description="Helical" evidence="9">
    <location>
        <begin position="180"/>
        <end position="198"/>
    </location>
</feature>
<keyword evidence="12" id="KW-1185">Reference proteome</keyword>
<comment type="function">
    <text evidence="1">Transports S-adenosylmethionine.</text>
</comment>
<feature type="transmembrane region" description="Helical" evidence="9">
    <location>
        <begin position="210"/>
        <end position="228"/>
    </location>
</feature>
<evidence type="ECO:0000313" key="11">
    <source>
        <dbReference type="EMBL" id="KIE05978.1"/>
    </source>
</evidence>
<name>A0A0C1QQ23_9RICK</name>
<evidence type="ECO:0000313" key="12">
    <source>
        <dbReference type="Proteomes" id="UP000031258"/>
    </source>
</evidence>
<feature type="transmembrane region" description="Helical" evidence="9">
    <location>
        <begin position="70"/>
        <end position="92"/>
    </location>
</feature>
<comment type="subcellular location">
    <subcellularLocation>
        <location evidence="2">Membrane</location>
        <topology evidence="2">Multi-pass membrane protein</topology>
    </subcellularLocation>
</comment>
<evidence type="ECO:0000256" key="3">
    <source>
        <dbReference type="ARBA" id="ARBA00009853"/>
    </source>
</evidence>
<dbReference type="EMBL" id="JSWE01000058">
    <property type="protein sequence ID" value="KIE05978.1"/>
    <property type="molecule type" value="Genomic_DNA"/>
</dbReference>
<feature type="transmembrane region" description="Helical" evidence="9">
    <location>
        <begin position="235"/>
        <end position="255"/>
    </location>
</feature>
<dbReference type="SUPFAM" id="SSF103481">
    <property type="entry name" value="Multidrug resistance efflux transporter EmrE"/>
    <property type="match status" value="2"/>
</dbReference>
<gene>
    <name evidence="11" type="ORF">NF27_CG01580</name>
</gene>